<dbReference type="PANTHER" id="PTHR43626">
    <property type="entry name" value="ACYL-COA N-ACYLTRANSFERASE"/>
    <property type="match status" value="1"/>
</dbReference>
<evidence type="ECO:0000313" key="4">
    <source>
        <dbReference type="EMBL" id="QIB68044.1"/>
    </source>
</evidence>
<organism evidence="4 5">
    <name type="scientific">Aminipila butyrica</name>
    <dbReference type="NCBI Taxonomy" id="433296"/>
    <lineage>
        <taxon>Bacteria</taxon>
        <taxon>Bacillati</taxon>
        <taxon>Bacillota</taxon>
        <taxon>Clostridia</taxon>
        <taxon>Peptostreptococcales</taxon>
        <taxon>Anaerovoracaceae</taxon>
        <taxon>Aminipila</taxon>
    </lineage>
</organism>
<dbReference type="InterPro" id="IPR016181">
    <property type="entry name" value="Acyl_CoA_acyltransferase"/>
</dbReference>
<evidence type="ECO:0000313" key="5">
    <source>
        <dbReference type="Proteomes" id="UP000466848"/>
    </source>
</evidence>
<feature type="domain" description="N-acetyltransferase" evidence="3">
    <location>
        <begin position="1"/>
        <end position="141"/>
    </location>
</feature>
<dbReference type="GO" id="GO:0005737">
    <property type="term" value="C:cytoplasm"/>
    <property type="evidence" value="ECO:0007669"/>
    <property type="project" value="TreeGrafter"/>
</dbReference>
<dbReference type="PANTHER" id="PTHR43626:SF4">
    <property type="entry name" value="GCN5-RELATED N-ACETYLTRANSFERASE 2, CHLOROPLASTIC"/>
    <property type="match status" value="1"/>
</dbReference>
<dbReference type="KEGG" id="abut:Ami103574_01395"/>
<keyword evidence="2" id="KW-0012">Acyltransferase</keyword>
<accession>A0A858BTE9</accession>
<gene>
    <name evidence="4" type="ORF">Ami103574_01395</name>
</gene>
<dbReference type="EMBL" id="CP048649">
    <property type="protein sequence ID" value="QIB68044.1"/>
    <property type="molecule type" value="Genomic_DNA"/>
</dbReference>
<dbReference type="Proteomes" id="UP000466848">
    <property type="component" value="Chromosome"/>
</dbReference>
<dbReference type="SUPFAM" id="SSF55729">
    <property type="entry name" value="Acyl-CoA N-acyltransferases (Nat)"/>
    <property type="match status" value="1"/>
</dbReference>
<sequence length="141" mass="15787">MITYRNSITVDDYLQLRDAVNWKKVPREQAERALAGSVHMLVAYDGEKAVGMARVVGDGVYMALISDVMVHPDYQRMKIGSYIMNSLMNTLETSVTGDDIMMINLMCLPGKEAFYEQFGLAARPNENMGAGMCRWINVKPA</sequence>
<reference evidence="4 5" key="1">
    <citation type="submission" date="2020-02" db="EMBL/GenBank/DDBJ databases">
        <authorList>
            <person name="Kim Y.B."/>
            <person name="Roh S.W."/>
        </authorList>
    </citation>
    <scope>NUCLEOTIDE SEQUENCE [LARGE SCALE GENOMIC DNA]</scope>
    <source>
        <strain evidence="4 5">DSM 103574</strain>
    </source>
</reference>
<dbReference type="Gene3D" id="3.40.630.30">
    <property type="match status" value="1"/>
</dbReference>
<keyword evidence="5" id="KW-1185">Reference proteome</keyword>
<evidence type="ECO:0000256" key="1">
    <source>
        <dbReference type="ARBA" id="ARBA00022679"/>
    </source>
</evidence>
<dbReference type="CDD" id="cd04301">
    <property type="entry name" value="NAT_SF"/>
    <property type="match status" value="1"/>
</dbReference>
<name>A0A858BTE9_9FIRM</name>
<dbReference type="RefSeq" id="WP_163064964.1">
    <property type="nucleotide sequence ID" value="NZ_CP048649.1"/>
</dbReference>
<dbReference type="GO" id="GO:0008080">
    <property type="term" value="F:N-acetyltransferase activity"/>
    <property type="evidence" value="ECO:0007669"/>
    <property type="project" value="InterPro"/>
</dbReference>
<evidence type="ECO:0000256" key="2">
    <source>
        <dbReference type="ARBA" id="ARBA00023315"/>
    </source>
</evidence>
<dbReference type="Pfam" id="PF13508">
    <property type="entry name" value="Acetyltransf_7"/>
    <property type="match status" value="1"/>
</dbReference>
<keyword evidence="1 4" id="KW-0808">Transferase</keyword>
<protein>
    <submittedName>
        <fullName evidence="4">GNAT family N-acetyltransferase</fullName>
    </submittedName>
</protein>
<dbReference type="AlphaFoldDB" id="A0A858BTE9"/>
<evidence type="ECO:0000259" key="3">
    <source>
        <dbReference type="PROSITE" id="PS51186"/>
    </source>
</evidence>
<dbReference type="InterPro" id="IPR000182">
    <property type="entry name" value="GNAT_dom"/>
</dbReference>
<proteinExistence type="predicted"/>
<dbReference type="InterPro" id="IPR045039">
    <property type="entry name" value="NSI-like"/>
</dbReference>
<dbReference type="PROSITE" id="PS51186">
    <property type="entry name" value="GNAT"/>
    <property type="match status" value="1"/>
</dbReference>